<dbReference type="OrthoDB" id="3432326at2"/>
<protein>
    <submittedName>
        <fullName evidence="1">Uncharacterized protein</fullName>
    </submittedName>
</protein>
<comment type="caution">
    <text evidence="1">The sequence shown here is derived from an EMBL/GenBank/DDBJ whole genome shotgun (WGS) entry which is preliminary data.</text>
</comment>
<dbReference type="Pfam" id="PF19944">
    <property type="entry name" value="DUF6406"/>
    <property type="match status" value="1"/>
</dbReference>
<dbReference type="AlphaFoldDB" id="A0A3N0EI25"/>
<proteinExistence type="predicted"/>
<name>A0A3N0EI25_9ACTN</name>
<gene>
    <name evidence="1" type="ORF">EFW17_00735</name>
</gene>
<dbReference type="RefSeq" id="WP_123199252.1">
    <property type="nucleotide sequence ID" value="NZ_RJMB01000001.1"/>
</dbReference>
<accession>A0A3N0EI25</accession>
<sequence length="142" mass="14726">MTVSTSPVIQNLARRASAVTLGLCLAFGVVGCGGEEESDPAPTSDAKVVGASDGRLQLTEGVDYTMRTGGDAVGTVRLTTDEEGDEPAVVIRVSQGKDSEQEHTLSLGDTVDIGDDAWRVSEIGMSDSEAQPGSATLVREEN</sequence>
<evidence type="ECO:0000313" key="1">
    <source>
        <dbReference type="EMBL" id="RNL87387.1"/>
    </source>
</evidence>
<organism evidence="1 2">
    <name type="scientific">Halostreptopolyspora alba</name>
    <dbReference type="NCBI Taxonomy" id="2487137"/>
    <lineage>
        <taxon>Bacteria</taxon>
        <taxon>Bacillati</taxon>
        <taxon>Actinomycetota</taxon>
        <taxon>Actinomycetes</taxon>
        <taxon>Streptosporangiales</taxon>
        <taxon>Nocardiopsidaceae</taxon>
        <taxon>Halostreptopolyspora</taxon>
    </lineage>
</organism>
<evidence type="ECO:0000313" key="2">
    <source>
        <dbReference type="Proteomes" id="UP000269198"/>
    </source>
</evidence>
<dbReference type="InterPro" id="IPR045642">
    <property type="entry name" value="DUF6406"/>
</dbReference>
<dbReference type="EMBL" id="RJMB01000001">
    <property type="protein sequence ID" value="RNL87387.1"/>
    <property type="molecule type" value="Genomic_DNA"/>
</dbReference>
<keyword evidence="2" id="KW-1185">Reference proteome</keyword>
<reference evidence="1 2" key="1">
    <citation type="submission" date="2018-11" db="EMBL/GenBank/DDBJ databases">
        <title>The genome draft of YIM 96095.</title>
        <authorList>
            <person name="Tang S.-K."/>
            <person name="Chunyu W.-X."/>
            <person name="Feng Y.-Z."/>
        </authorList>
    </citation>
    <scope>NUCLEOTIDE SEQUENCE [LARGE SCALE GENOMIC DNA]</scope>
    <source>
        <strain evidence="1 2">YIM 96095</strain>
    </source>
</reference>
<dbReference type="Proteomes" id="UP000269198">
    <property type="component" value="Unassembled WGS sequence"/>
</dbReference>